<dbReference type="PANTHER" id="PTHR30258">
    <property type="entry name" value="TYPE II SECRETION SYSTEM PROTEIN GSPE-RELATED"/>
    <property type="match status" value="1"/>
</dbReference>
<dbReference type="InterPro" id="IPR037257">
    <property type="entry name" value="T2SS_E_N_sf"/>
</dbReference>
<dbReference type="Gene3D" id="3.30.450.90">
    <property type="match status" value="1"/>
</dbReference>
<name>T2G750_MEGG1</name>
<sequence>MLVEAGMLSQQQLETALQELRQTSPPMRLGVFLISRGYVQEPQLIQLLSEQLNVERYHSEKYPLDPSLKDAFSEDAARVHECVPLRKRGHVLWVGCLDPSDLVALDNVTETTRQDVEPVICTREELNTLHKALYGTDREAALPSPLGLSVMDGLEDETFQDAEAEREAEESRLSVDAQAGMAAQAPVVQLVNRILAAAMHAKASDVHIMPEKQRISLRFRIDGVLHEMAPPPKSMHLALVSRLKLLSNMDISVSRIPQDGRFSFHTKEREISVRASALPTIHGEKLVLRILDQTAKALTMEELGLRSAEKTKIDRSLQKSWGMLLATGPTGSGKTTLLYSLLQQVATRDINVVTLEDPVEYQLAGVAQVQLNRRAGMTFASGLRAILRQDPDVIMVGEIRDQETAQIAIESALTGHKVLSTLHTNDAPGAVTRFAEMGVEPYLIASTLLLAVAQRLMRRICPDCKEAYVADPQLLKVLGVRLTRPDPHFYRAKGCPACSDSGYKGRVGVYEVLEVDPQVQQLILRGASSGEIKKACLEAGTLRTLRMDAARKVLEGMTSFEEFLRVGAS</sequence>
<dbReference type="PATRIC" id="fig|1121448.10.peg.31"/>
<dbReference type="KEGG" id="dgg:DGI_0030"/>
<dbReference type="PANTHER" id="PTHR30258:SF3">
    <property type="entry name" value="SLL1921 PROTEIN"/>
    <property type="match status" value="1"/>
</dbReference>
<dbReference type="SMART" id="SM00382">
    <property type="entry name" value="AAA"/>
    <property type="match status" value="1"/>
</dbReference>
<feature type="domain" description="Bacterial type II secretion system protein E" evidence="4">
    <location>
        <begin position="387"/>
        <end position="401"/>
    </location>
</feature>
<dbReference type="InterPro" id="IPR001482">
    <property type="entry name" value="T2SS/T4SS_dom"/>
</dbReference>
<protein>
    <submittedName>
        <fullName evidence="5">Putative type II secretion system protein E</fullName>
    </submittedName>
</protein>
<dbReference type="AlphaFoldDB" id="T2G750"/>
<dbReference type="Gene3D" id="3.30.300.160">
    <property type="entry name" value="Type II secretion system, protein E, N-terminal domain"/>
    <property type="match status" value="1"/>
</dbReference>
<evidence type="ECO:0000256" key="3">
    <source>
        <dbReference type="ARBA" id="ARBA00022840"/>
    </source>
</evidence>
<evidence type="ECO:0000313" key="6">
    <source>
        <dbReference type="Proteomes" id="UP000016587"/>
    </source>
</evidence>
<dbReference type="HOGENOM" id="CLU_013446_10_6_7"/>
<dbReference type="Pfam" id="PF05157">
    <property type="entry name" value="MshEN"/>
    <property type="match status" value="1"/>
</dbReference>
<dbReference type="SUPFAM" id="SSF52540">
    <property type="entry name" value="P-loop containing nucleoside triphosphate hydrolases"/>
    <property type="match status" value="1"/>
</dbReference>
<reference evidence="6" key="2">
    <citation type="submission" date="2013-07" db="EMBL/GenBank/DDBJ databases">
        <authorList>
            <person name="Morais-Silva F.O."/>
            <person name="Rezende A.M."/>
            <person name="Pimentel C."/>
            <person name="Resende D.M."/>
            <person name="Santos C.I."/>
            <person name="Clemente C."/>
            <person name="de Oliveira L.M."/>
            <person name="da Silva S.M."/>
            <person name="Costa D.A."/>
            <person name="Varela-Raposo A."/>
            <person name="Horacio E.C.A."/>
            <person name="Matos M."/>
            <person name="Flores O."/>
            <person name="Ruiz J.C."/>
            <person name="Rodrigues-Pousada C."/>
        </authorList>
    </citation>
    <scope>NUCLEOTIDE SEQUENCE [LARGE SCALE GENOMIC DNA]</scope>
    <source>
        <strain evidence="6">ATCC 19364 / DSM 1382 / NCIMB 9332 / VKM B-1759</strain>
    </source>
</reference>
<keyword evidence="3" id="KW-0067">ATP-binding</keyword>
<dbReference type="CDD" id="cd01129">
    <property type="entry name" value="PulE-GspE-like"/>
    <property type="match status" value="1"/>
</dbReference>
<evidence type="ECO:0000259" key="4">
    <source>
        <dbReference type="PROSITE" id="PS00662"/>
    </source>
</evidence>
<dbReference type="Pfam" id="PF00437">
    <property type="entry name" value="T2SSE"/>
    <property type="match status" value="1"/>
</dbReference>
<dbReference type="SUPFAM" id="SSF160246">
    <property type="entry name" value="EspE N-terminal domain-like"/>
    <property type="match status" value="1"/>
</dbReference>
<evidence type="ECO:0000256" key="2">
    <source>
        <dbReference type="ARBA" id="ARBA00022741"/>
    </source>
</evidence>
<dbReference type="InterPro" id="IPR003593">
    <property type="entry name" value="AAA+_ATPase"/>
</dbReference>
<comment type="similarity">
    <text evidence="1">Belongs to the GSP E family.</text>
</comment>
<dbReference type="Gene3D" id="3.40.50.300">
    <property type="entry name" value="P-loop containing nucleotide triphosphate hydrolases"/>
    <property type="match status" value="1"/>
</dbReference>
<dbReference type="STRING" id="1121448.DGI_0030"/>
<dbReference type="InterPro" id="IPR027417">
    <property type="entry name" value="P-loop_NTPase"/>
</dbReference>
<evidence type="ECO:0000256" key="1">
    <source>
        <dbReference type="ARBA" id="ARBA00006611"/>
    </source>
</evidence>
<evidence type="ECO:0000313" key="5">
    <source>
        <dbReference type="EMBL" id="AGW11971.1"/>
    </source>
</evidence>
<keyword evidence="6" id="KW-1185">Reference proteome</keyword>
<dbReference type="eggNOG" id="COG2804">
    <property type="taxonomic scope" value="Bacteria"/>
</dbReference>
<dbReference type="GO" id="GO:0005524">
    <property type="term" value="F:ATP binding"/>
    <property type="evidence" value="ECO:0007669"/>
    <property type="project" value="UniProtKB-KW"/>
</dbReference>
<dbReference type="EMBL" id="CP006585">
    <property type="protein sequence ID" value="AGW11971.1"/>
    <property type="molecule type" value="Genomic_DNA"/>
</dbReference>
<dbReference type="Proteomes" id="UP000016587">
    <property type="component" value="Chromosome"/>
</dbReference>
<dbReference type="OrthoDB" id="9805147at2"/>
<dbReference type="InterPro" id="IPR007831">
    <property type="entry name" value="T2SS_GspE_N"/>
</dbReference>
<dbReference type="GO" id="GO:0005886">
    <property type="term" value="C:plasma membrane"/>
    <property type="evidence" value="ECO:0007669"/>
    <property type="project" value="TreeGrafter"/>
</dbReference>
<keyword evidence="2" id="KW-0547">Nucleotide-binding</keyword>
<proteinExistence type="inferred from homology"/>
<dbReference type="PROSITE" id="PS00662">
    <property type="entry name" value="T2SP_E"/>
    <property type="match status" value="1"/>
</dbReference>
<dbReference type="GO" id="GO:0016887">
    <property type="term" value="F:ATP hydrolysis activity"/>
    <property type="evidence" value="ECO:0007669"/>
    <property type="project" value="TreeGrafter"/>
</dbReference>
<accession>T2G750</accession>
<gene>
    <name evidence="5" type="ORF">DGI_0030</name>
</gene>
<dbReference type="FunFam" id="3.40.50.300:FF:000398">
    <property type="entry name" value="Type IV pilus assembly ATPase PilB"/>
    <property type="match status" value="1"/>
</dbReference>
<organism evidence="5 6">
    <name type="scientific">Megalodesulfovibrio gigas (strain ATCC 19364 / DSM 1382 / NCIMB 9332 / VKM B-1759)</name>
    <name type="common">Desulfovibrio gigas</name>
    <dbReference type="NCBI Taxonomy" id="1121448"/>
    <lineage>
        <taxon>Bacteria</taxon>
        <taxon>Pseudomonadati</taxon>
        <taxon>Thermodesulfobacteriota</taxon>
        <taxon>Desulfovibrionia</taxon>
        <taxon>Desulfovibrionales</taxon>
        <taxon>Desulfovibrionaceae</taxon>
        <taxon>Megalodesulfovibrio</taxon>
    </lineage>
</organism>
<reference evidence="5 6" key="1">
    <citation type="journal article" date="2013" name="J. Bacteriol.">
        <title>Roles of HynAB and Ech, the only two hydrogenases found in the model sulfate reducer Desulfovibrio gigas.</title>
        <authorList>
            <person name="Morais-Silva F.O."/>
            <person name="Santos C.I."/>
            <person name="Rodrigues R."/>
            <person name="Pereira I.A."/>
            <person name="Rodrigues-Pousada C."/>
        </authorList>
    </citation>
    <scope>NUCLEOTIDE SEQUENCE [LARGE SCALE GENOMIC DNA]</scope>
    <source>
        <strain evidence="6">ATCC 19364 / DSM 1382 / NCIMB 9332 / VKM B-1759</strain>
    </source>
</reference>